<evidence type="ECO:0000256" key="1">
    <source>
        <dbReference type="ARBA" id="ARBA00011356"/>
    </source>
</evidence>
<dbReference type="GO" id="GO:0007188">
    <property type="term" value="P:adenylate cyclase-modulating G protein-coupled receptor signaling pathway"/>
    <property type="evidence" value="ECO:0007669"/>
    <property type="project" value="TreeGrafter"/>
</dbReference>
<feature type="binding site" evidence="10">
    <location>
        <position position="59"/>
    </location>
    <ligand>
        <name>Mg(2+)</name>
        <dbReference type="ChEBI" id="CHEBI:18420"/>
    </ligand>
</feature>
<reference evidence="13" key="1">
    <citation type="submission" date="2016-11" db="UniProtKB">
        <authorList>
            <consortium name="WormBaseParasite"/>
        </authorList>
    </citation>
    <scope>IDENTIFICATION</scope>
</reference>
<evidence type="ECO:0000256" key="4">
    <source>
        <dbReference type="ARBA" id="ARBA00022741"/>
    </source>
</evidence>
<dbReference type="PANTHER" id="PTHR10218">
    <property type="entry name" value="GTP-BINDING PROTEIN ALPHA SUBUNIT"/>
    <property type="match status" value="1"/>
</dbReference>
<keyword evidence="10" id="KW-0460">Magnesium</keyword>
<accession>A0A1I8AEI3</accession>
<dbReference type="FunFam" id="3.40.50.300:FF:000692">
    <property type="entry name" value="Guanine nucleotide-binding protein subunit alpha"/>
    <property type="match status" value="1"/>
</dbReference>
<dbReference type="InterPro" id="IPR027417">
    <property type="entry name" value="P-loop_NTPase"/>
</dbReference>
<keyword evidence="5 9" id="KW-0342">GTP-binding</keyword>
<feature type="binding site" evidence="10">
    <location>
        <position position="192"/>
    </location>
    <ligand>
        <name>Mg(2+)</name>
        <dbReference type="ChEBI" id="CHEBI:18420"/>
    </ligand>
</feature>
<sequence length="357" mass="41078">MGSVCASQSAVNVVGAVESKSAPKEDHDEEINDHDVEDETQESATLRLLLLGAAESGKTTLLEQIRMVCNQDFSEMELFHRKSFIYANIVHSMKCILAFMKKQGMDFANPINKEHADIVTTRLENHYCPFNEEQYRAIESLWKDANVQLAYDRRGEYNLNDSAKYFFENLPRINNVEFQPTPQDLIMTYVPTIGVQNVIFSAKNQSFQLFDMGGQKIDRRKWATMYDGIDAIFFCMAISEYDQMMVEDQSTNRLQDSLNLLGKISSEPKFLSTPIFLFLNETDVFYEKLKRVPLAKYITDFTGTTEKEALQCVEAKARERCSKHQGIMHVYYTCAINQSEMAKTLDKVFKKLLKEVR</sequence>
<dbReference type="InterPro" id="IPR001019">
    <property type="entry name" value="Gprotein_alpha_su"/>
</dbReference>
<dbReference type="GO" id="GO:0005525">
    <property type="term" value="F:GTP binding"/>
    <property type="evidence" value="ECO:0007669"/>
    <property type="project" value="UniProtKB-KW"/>
</dbReference>
<dbReference type="GO" id="GO:0046872">
    <property type="term" value="F:metal ion binding"/>
    <property type="evidence" value="ECO:0007669"/>
    <property type="project" value="UniProtKB-KW"/>
</dbReference>
<dbReference type="Pfam" id="PF00503">
    <property type="entry name" value="G-alpha"/>
    <property type="match status" value="1"/>
</dbReference>
<keyword evidence="3 10" id="KW-0479">Metal-binding</keyword>
<feature type="binding site" evidence="9">
    <location>
        <position position="335"/>
    </location>
    <ligand>
        <name>GTP</name>
        <dbReference type="ChEBI" id="CHEBI:37565"/>
    </ligand>
</feature>
<evidence type="ECO:0000256" key="3">
    <source>
        <dbReference type="ARBA" id="ARBA00022723"/>
    </source>
</evidence>
<feature type="binding site" evidence="9">
    <location>
        <begin position="211"/>
        <end position="215"/>
    </location>
    <ligand>
        <name>GTP</name>
        <dbReference type="ChEBI" id="CHEBI:37565"/>
    </ligand>
</feature>
<organism evidence="12 13">
    <name type="scientific">Steinernema glaseri</name>
    <dbReference type="NCBI Taxonomy" id="37863"/>
    <lineage>
        <taxon>Eukaryota</taxon>
        <taxon>Metazoa</taxon>
        <taxon>Ecdysozoa</taxon>
        <taxon>Nematoda</taxon>
        <taxon>Chromadorea</taxon>
        <taxon>Rhabditida</taxon>
        <taxon>Tylenchina</taxon>
        <taxon>Panagrolaimomorpha</taxon>
        <taxon>Strongyloidoidea</taxon>
        <taxon>Steinernematidae</taxon>
        <taxon>Steinernema</taxon>
    </lineage>
</organism>
<evidence type="ECO:0000256" key="2">
    <source>
        <dbReference type="ARBA" id="ARBA00022707"/>
    </source>
</evidence>
<keyword evidence="8" id="KW-0449">Lipoprotein</keyword>
<dbReference type="InterPro" id="IPR011025">
    <property type="entry name" value="GproteinA_insert"/>
</dbReference>
<evidence type="ECO:0000256" key="7">
    <source>
        <dbReference type="ARBA" id="ARBA00023224"/>
    </source>
</evidence>
<dbReference type="AlphaFoldDB" id="A0A1I8AEI3"/>
<dbReference type="Gene3D" id="1.10.400.10">
    <property type="entry name" value="GI Alpha 1, domain 2-like"/>
    <property type="match status" value="1"/>
</dbReference>
<feature type="region of interest" description="Disordered" evidence="11">
    <location>
        <begin position="16"/>
        <end position="40"/>
    </location>
</feature>
<dbReference type="SUPFAM" id="SSF47895">
    <property type="entry name" value="Transducin (alpha subunit), insertion domain"/>
    <property type="match status" value="1"/>
</dbReference>
<dbReference type="SMART" id="SM00275">
    <property type="entry name" value="G_alpha"/>
    <property type="match status" value="1"/>
</dbReference>
<keyword evidence="2" id="KW-0519">Myristate</keyword>
<dbReference type="PANTHER" id="PTHR10218:SF210">
    <property type="entry name" value="GUANINE NUCLEOTIDE-BINDING PROTEIN ALPHA-13 SUBUNIT"/>
    <property type="match status" value="1"/>
</dbReference>
<dbReference type="PRINTS" id="PR00318">
    <property type="entry name" value="GPROTEINA"/>
</dbReference>
<dbReference type="SUPFAM" id="SSF52540">
    <property type="entry name" value="P-loop containing nucleoside triphosphate hydrolases"/>
    <property type="match status" value="1"/>
</dbReference>
<dbReference type="CDD" id="cd00066">
    <property type="entry name" value="G-alpha"/>
    <property type="match status" value="1"/>
</dbReference>
<dbReference type="Proteomes" id="UP000095287">
    <property type="component" value="Unplaced"/>
</dbReference>
<evidence type="ECO:0000256" key="5">
    <source>
        <dbReference type="ARBA" id="ARBA00023134"/>
    </source>
</evidence>
<evidence type="ECO:0000256" key="8">
    <source>
        <dbReference type="ARBA" id="ARBA00023288"/>
    </source>
</evidence>
<dbReference type="GO" id="GO:0005834">
    <property type="term" value="C:heterotrimeric G-protein complex"/>
    <property type="evidence" value="ECO:0007669"/>
    <property type="project" value="TreeGrafter"/>
</dbReference>
<dbReference type="Gene3D" id="3.40.50.300">
    <property type="entry name" value="P-loop containing nucleotide triphosphate hydrolases"/>
    <property type="match status" value="1"/>
</dbReference>
<evidence type="ECO:0000313" key="13">
    <source>
        <dbReference type="WBParaSite" id="L893_g480.t1"/>
    </source>
</evidence>
<keyword evidence="4 9" id="KW-0547">Nucleotide-binding</keyword>
<dbReference type="PROSITE" id="PS51882">
    <property type="entry name" value="G_ALPHA"/>
    <property type="match status" value="1"/>
</dbReference>
<dbReference type="GO" id="GO:0005737">
    <property type="term" value="C:cytoplasm"/>
    <property type="evidence" value="ECO:0007669"/>
    <property type="project" value="TreeGrafter"/>
</dbReference>
<feature type="binding site" evidence="9">
    <location>
        <begin position="280"/>
        <end position="283"/>
    </location>
    <ligand>
        <name>GTP</name>
        <dbReference type="ChEBI" id="CHEBI:37565"/>
    </ligand>
</feature>
<dbReference type="WBParaSite" id="L893_g480.t1">
    <property type="protein sequence ID" value="L893_g480.t1"/>
    <property type="gene ID" value="L893_g480"/>
</dbReference>
<evidence type="ECO:0000256" key="10">
    <source>
        <dbReference type="PIRSR" id="PIRSR601019-2"/>
    </source>
</evidence>
<proteinExistence type="predicted"/>
<dbReference type="GO" id="GO:0001664">
    <property type="term" value="F:G protein-coupled receptor binding"/>
    <property type="evidence" value="ECO:0007669"/>
    <property type="project" value="TreeGrafter"/>
</dbReference>
<name>A0A1I8AEI3_9BILA</name>
<keyword evidence="7" id="KW-0807">Transducer</keyword>
<dbReference type="GO" id="GO:0031683">
    <property type="term" value="F:G-protein beta/gamma-subunit complex binding"/>
    <property type="evidence" value="ECO:0007669"/>
    <property type="project" value="InterPro"/>
</dbReference>
<protein>
    <submittedName>
        <fullName evidence="13">G-protein alpha subunit</fullName>
    </submittedName>
</protein>
<evidence type="ECO:0000256" key="9">
    <source>
        <dbReference type="PIRSR" id="PIRSR601019-1"/>
    </source>
</evidence>
<comment type="subunit">
    <text evidence="1">G proteins are composed of 3 units; alpha, beta and gamma. The alpha chain contains the guanine nucleotide binding site.</text>
</comment>
<keyword evidence="12" id="KW-1185">Reference proteome</keyword>
<feature type="compositionally biased region" description="Acidic residues" evidence="11">
    <location>
        <begin position="27"/>
        <end position="40"/>
    </location>
</feature>
<feature type="binding site" evidence="9">
    <location>
        <begin position="55"/>
        <end position="60"/>
    </location>
    <ligand>
        <name>GTP</name>
        <dbReference type="ChEBI" id="CHEBI:37565"/>
    </ligand>
</feature>
<feature type="binding site" evidence="9">
    <location>
        <begin position="161"/>
        <end position="162"/>
    </location>
    <ligand>
        <name>GTP</name>
        <dbReference type="ChEBI" id="CHEBI:37565"/>
    </ligand>
</feature>
<keyword evidence="6" id="KW-0564">Palmitate</keyword>
<evidence type="ECO:0000256" key="6">
    <source>
        <dbReference type="ARBA" id="ARBA00023139"/>
    </source>
</evidence>
<dbReference type="GO" id="GO:0003924">
    <property type="term" value="F:GTPase activity"/>
    <property type="evidence" value="ECO:0007669"/>
    <property type="project" value="InterPro"/>
</dbReference>
<evidence type="ECO:0000256" key="11">
    <source>
        <dbReference type="SAM" id="MobiDB-lite"/>
    </source>
</evidence>
<evidence type="ECO:0000313" key="12">
    <source>
        <dbReference type="Proteomes" id="UP000095287"/>
    </source>
</evidence>